<comment type="caution">
    <text evidence="1">The sequence shown here is derived from an EMBL/GenBank/DDBJ whole genome shotgun (WGS) entry which is preliminary data.</text>
</comment>
<accession>A0AAD7ZPG8</accession>
<dbReference type="AlphaFoldDB" id="A0AAD7ZPG8"/>
<reference evidence="1" key="2">
    <citation type="submission" date="2023-05" db="EMBL/GenBank/DDBJ databases">
        <authorList>
            <person name="Fouks B."/>
        </authorList>
    </citation>
    <scope>NUCLEOTIDE SEQUENCE</scope>
    <source>
        <strain evidence="1">Stay&amp;Tobe</strain>
        <tissue evidence="1">Testes</tissue>
    </source>
</reference>
<sequence length="143" mass="16570">KYSGPATFSPQDEVIIEEREISNQAASRPRRSIVNVSRFGVWRKKEQKIRKIERILRGSNCGQLICRAYDIIPKGVMQRLLRLEEERMCALEEIRTAAASMAQSEEIMAKTMKETNEVMKNMESLIENIVRNDDKIVTLQTHF</sequence>
<protein>
    <submittedName>
        <fullName evidence="1">Uncharacterized protein</fullName>
    </submittedName>
</protein>
<proteinExistence type="predicted"/>
<organism evidence="1 2">
    <name type="scientific">Diploptera punctata</name>
    <name type="common">Pacific beetle cockroach</name>
    <dbReference type="NCBI Taxonomy" id="6984"/>
    <lineage>
        <taxon>Eukaryota</taxon>
        <taxon>Metazoa</taxon>
        <taxon>Ecdysozoa</taxon>
        <taxon>Arthropoda</taxon>
        <taxon>Hexapoda</taxon>
        <taxon>Insecta</taxon>
        <taxon>Pterygota</taxon>
        <taxon>Neoptera</taxon>
        <taxon>Polyneoptera</taxon>
        <taxon>Dictyoptera</taxon>
        <taxon>Blattodea</taxon>
        <taxon>Blaberoidea</taxon>
        <taxon>Blaberidae</taxon>
        <taxon>Diplopterinae</taxon>
        <taxon>Diploptera</taxon>
    </lineage>
</organism>
<keyword evidence="2" id="KW-1185">Reference proteome</keyword>
<evidence type="ECO:0000313" key="2">
    <source>
        <dbReference type="Proteomes" id="UP001233999"/>
    </source>
</evidence>
<dbReference type="EMBL" id="JASPKZ010007408">
    <property type="protein sequence ID" value="KAJ9584435.1"/>
    <property type="molecule type" value="Genomic_DNA"/>
</dbReference>
<name>A0AAD7ZPG8_DIPPU</name>
<evidence type="ECO:0000313" key="1">
    <source>
        <dbReference type="EMBL" id="KAJ9584435.1"/>
    </source>
</evidence>
<dbReference type="Proteomes" id="UP001233999">
    <property type="component" value="Unassembled WGS sequence"/>
</dbReference>
<feature type="non-terminal residue" evidence="1">
    <location>
        <position position="1"/>
    </location>
</feature>
<gene>
    <name evidence="1" type="ORF">L9F63_021219</name>
</gene>
<reference evidence="1" key="1">
    <citation type="journal article" date="2023" name="IScience">
        <title>Live-bearing cockroach genome reveals convergent evolutionary mechanisms linked to viviparity in insects and beyond.</title>
        <authorList>
            <person name="Fouks B."/>
            <person name="Harrison M.C."/>
            <person name="Mikhailova A.A."/>
            <person name="Marchal E."/>
            <person name="English S."/>
            <person name="Carruthers M."/>
            <person name="Jennings E.C."/>
            <person name="Chiamaka E.L."/>
            <person name="Frigard R.A."/>
            <person name="Pippel M."/>
            <person name="Attardo G.M."/>
            <person name="Benoit J.B."/>
            <person name="Bornberg-Bauer E."/>
            <person name="Tobe S.S."/>
        </authorList>
    </citation>
    <scope>NUCLEOTIDE SEQUENCE</scope>
    <source>
        <strain evidence="1">Stay&amp;Tobe</strain>
    </source>
</reference>